<keyword evidence="8" id="KW-1185">Reference proteome</keyword>
<feature type="domain" description="GtrA/DPMS transmembrane" evidence="6">
    <location>
        <begin position="9"/>
        <end position="132"/>
    </location>
</feature>
<evidence type="ECO:0000313" key="8">
    <source>
        <dbReference type="Proteomes" id="UP000541470"/>
    </source>
</evidence>
<dbReference type="EMBL" id="JABBGK010000002">
    <property type="protein sequence ID" value="NML74925.1"/>
    <property type="molecule type" value="Genomic_DNA"/>
</dbReference>
<gene>
    <name evidence="7" type="ORF">HHL25_12380</name>
</gene>
<dbReference type="NCBIfam" id="NF037976">
    <property type="entry name" value="gtrA_1"/>
    <property type="match status" value="1"/>
</dbReference>
<dbReference type="AlphaFoldDB" id="A0A7Y0FWI4"/>
<feature type="transmembrane region" description="Helical" evidence="5">
    <location>
        <begin position="7"/>
        <end position="24"/>
    </location>
</feature>
<evidence type="ECO:0000256" key="2">
    <source>
        <dbReference type="ARBA" id="ARBA00022692"/>
    </source>
</evidence>
<protein>
    <submittedName>
        <fullName evidence="7">GtrA family protein</fullName>
    </submittedName>
</protein>
<organism evidence="7 8">
    <name type="scientific">Rhizobium terricola</name>
    <dbReference type="NCBI Taxonomy" id="2728849"/>
    <lineage>
        <taxon>Bacteria</taxon>
        <taxon>Pseudomonadati</taxon>
        <taxon>Pseudomonadota</taxon>
        <taxon>Alphaproteobacteria</taxon>
        <taxon>Hyphomicrobiales</taxon>
        <taxon>Rhizobiaceae</taxon>
        <taxon>Rhizobium/Agrobacterium group</taxon>
        <taxon>Rhizobium</taxon>
    </lineage>
</organism>
<keyword evidence="2 5" id="KW-0812">Transmembrane</keyword>
<proteinExistence type="predicted"/>
<comment type="subcellular location">
    <subcellularLocation>
        <location evidence="1">Membrane</location>
        <topology evidence="1">Multi-pass membrane protein</topology>
    </subcellularLocation>
</comment>
<evidence type="ECO:0000256" key="5">
    <source>
        <dbReference type="SAM" id="Phobius"/>
    </source>
</evidence>
<dbReference type="Pfam" id="PF04138">
    <property type="entry name" value="GtrA_DPMS_TM"/>
    <property type="match status" value="1"/>
</dbReference>
<dbReference type="Proteomes" id="UP000541470">
    <property type="component" value="Unassembled WGS sequence"/>
</dbReference>
<dbReference type="RefSeq" id="WP_169590867.1">
    <property type="nucleotide sequence ID" value="NZ_JABBGK010000002.1"/>
</dbReference>
<accession>A0A7Y0FWI4</accession>
<name>A0A7Y0FWI4_9HYPH</name>
<dbReference type="GO" id="GO:0000271">
    <property type="term" value="P:polysaccharide biosynthetic process"/>
    <property type="evidence" value="ECO:0007669"/>
    <property type="project" value="InterPro"/>
</dbReference>
<keyword evidence="3 5" id="KW-1133">Transmembrane helix</keyword>
<sequence length="139" mass="15504">MSTPSLVLRYVGFAVIATLINLATQRLVLDVLPPDAVGFTLALLAGTATGLVAKYWLDKNWIFFDTSAGMAAHGRKFGLYTVMGIVTTLIFWGMETGFWLAWRTEAMREVGALVGLGIGYVVKYHLDRRFVFEDRRSHD</sequence>
<evidence type="ECO:0000256" key="4">
    <source>
        <dbReference type="ARBA" id="ARBA00023136"/>
    </source>
</evidence>
<comment type="caution">
    <text evidence="7">The sequence shown here is derived from an EMBL/GenBank/DDBJ whole genome shotgun (WGS) entry which is preliminary data.</text>
</comment>
<dbReference type="InterPro" id="IPR007267">
    <property type="entry name" value="GtrA_DPMS_TM"/>
</dbReference>
<feature type="transmembrane region" description="Helical" evidence="5">
    <location>
        <begin position="106"/>
        <end position="126"/>
    </location>
</feature>
<reference evidence="7 8" key="1">
    <citation type="submission" date="2020-04" db="EMBL/GenBank/DDBJ databases">
        <title>Rhizobium sp. S-51 isolated from soil.</title>
        <authorList>
            <person name="Dahal R.H."/>
        </authorList>
    </citation>
    <scope>NUCLEOTIDE SEQUENCE [LARGE SCALE GENOMIC DNA]</scope>
    <source>
        <strain evidence="7 8">S-51</strain>
    </source>
</reference>
<feature type="transmembrane region" description="Helical" evidence="5">
    <location>
        <begin position="36"/>
        <end position="57"/>
    </location>
</feature>
<evidence type="ECO:0000256" key="1">
    <source>
        <dbReference type="ARBA" id="ARBA00004141"/>
    </source>
</evidence>
<evidence type="ECO:0000313" key="7">
    <source>
        <dbReference type="EMBL" id="NML74925.1"/>
    </source>
</evidence>
<keyword evidence="4 5" id="KW-0472">Membrane</keyword>
<dbReference type="GO" id="GO:0016020">
    <property type="term" value="C:membrane"/>
    <property type="evidence" value="ECO:0007669"/>
    <property type="project" value="UniProtKB-SubCell"/>
</dbReference>
<evidence type="ECO:0000256" key="3">
    <source>
        <dbReference type="ARBA" id="ARBA00022989"/>
    </source>
</evidence>
<feature type="transmembrane region" description="Helical" evidence="5">
    <location>
        <begin position="77"/>
        <end position="94"/>
    </location>
</feature>
<evidence type="ECO:0000259" key="6">
    <source>
        <dbReference type="Pfam" id="PF04138"/>
    </source>
</evidence>